<dbReference type="GO" id="GO:0005384">
    <property type="term" value="F:manganese ion transmembrane transporter activity"/>
    <property type="evidence" value="ECO:0007669"/>
    <property type="project" value="TreeGrafter"/>
</dbReference>
<feature type="transmembrane region" description="Helical" evidence="7">
    <location>
        <begin position="439"/>
        <end position="460"/>
    </location>
</feature>
<dbReference type="PANTHER" id="PTHR11706">
    <property type="entry name" value="SOLUTE CARRIER PROTEIN FAMILY 11 MEMBER"/>
    <property type="match status" value="1"/>
</dbReference>
<dbReference type="GO" id="GO:0005886">
    <property type="term" value="C:plasma membrane"/>
    <property type="evidence" value="ECO:0007669"/>
    <property type="project" value="TreeGrafter"/>
</dbReference>
<dbReference type="Proteomes" id="UP000515151">
    <property type="component" value="Chromosome 3"/>
</dbReference>
<feature type="transmembrane region" description="Helical" evidence="7">
    <location>
        <begin position="12"/>
        <end position="29"/>
    </location>
</feature>
<protein>
    <submittedName>
        <fullName evidence="9">Metal transporter Nramp1-like isoform X1</fullName>
    </submittedName>
</protein>
<gene>
    <name evidence="9" type="primary">LOC116199652</name>
</gene>
<dbReference type="GeneID" id="116199652"/>
<feature type="transmembrane region" description="Helical" evidence="7">
    <location>
        <begin position="119"/>
        <end position="140"/>
    </location>
</feature>
<dbReference type="GO" id="GO:0034755">
    <property type="term" value="P:iron ion transmembrane transport"/>
    <property type="evidence" value="ECO:0007669"/>
    <property type="project" value="TreeGrafter"/>
</dbReference>
<dbReference type="NCBIfam" id="TIGR01197">
    <property type="entry name" value="nramp"/>
    <property type="match status" value="1"/>
</dbReference>
<dbReference type="RefSeq" id="XP_031385968.1">
    <property type="nucleotide sequence ID" value="XM_031530108.1"/>
</dbReference>
<keyword evidence="8" id="KW-1185">Reference proteome</keyword>
<dbReference type="Pfam" id="PF01566">
    <property type="entry name" value="Nramp"/>
    <property type="match status" value="1"/>
</dbReference>
<dbReference type="OrthoDB" id="409173at2759"/>
<dbReference type="PRINTS" id="PR00447">
    <property type="entry name" value="NATRESASSCMP"/>
</dbReference>
<feature type="transmembrane region" description="Helical" evidence="7">
    <location>
        <begin position="338"/>
        <end position="358"/>
    </location>
</feature>
<dbReference type="GO" id="GO:0015086">
    <property type="term" value="F:cadmium ion transmembrane transporter activity"/>
    <property type="evidence" value="ECO:0007669"/>
    <property type="project" value="TreeGrafter"/>
</dbReference>
<evidence type="ECO:0000313" key="8">
    <source>
        <dbReference type="Proteomes" id="UP000515151"/>
    </source>
</evidence>
<reference evidence="9" key="2">
    <citation type="submission" date="2025-08" db="UniProtKB">
        <authorList>
            <consortium name="RefSeq"/>
        </authorList>
    </citation>
    <scope>IDENTIFICATION</scope>
    <source>
        <tissue evidence="9">Leaf</tissue>
    </source>
</reference>
<keyword evidence="4 7" id="KW-1133">Transmembrane helix</keyword>
<feature type="transmembrane region" description="Helical" evidence="7">
    <location>
        <begin position="89"/>
        <end position="107"/>
    </location>
</feature>
<comment type="similarity">
    <text evidence="2">Belongs to the NRAMP (TC 2.A.55) family.</text>
</comment>
<evidence type="ECO:0000313" key="9">
    <source>
        <dbReference type="RefSeq" id="XP_031385968.1"/>
    </source>
</evidence>
<dbReference type="PANTHER" id="PTHR11706:SF99">
    <property type="entry name" value="METAL TRANSPORTER NRAMP5-LIKE"/>
    <property type="match status" value="1"/>
</dbReference>
<dbReference type="InterPro" id="IPR001046">
    <property type="entry name" value="NRAMP_fam"/>
</dbReference>
<feature type="transmembrane region" description="Helical" evidence="7">
    <location>
        <begin position="364"/>
        <end position="385"/>
    </location>
</feature>
<dbReference type="HAMAP" id="MF_00221">
    <property type="entry name" value="NRAMP"/>
    <property type="match status" value="1"/>
</dbReference>
<sequence length="507" mass="54729">MALVQIVETPRWKKILTFVGPGFLVSVAYLDPGNLETDLQAGADQKYELLWIVFIGLVYALIIQSRSANLGVATGKHLSEHCKMEYPPAVNYCLWALAEVAVIAADIPEVIGTAVALNMLLKVPIWAGVLLAGLNTLLLLGLQRYGIRKLEIVIVVLLLVVGGCFFAVMVHARPSAEEIVTGMFVPKLDSGRATRDAVALLGALIMPHNLYLHSALVISRKIQHSSEGIRSASRYFMLESGVALFFTFLINVAVVSVSASVCSRPQVSPQVDKSQCKDITLQSAAVLLKNALGNWSSKLFAISLLASGQSSTVTGTYAGQFIMQGFLDLKMKLWLRNLVTRCIAIAPSLVVCIIGGSAGASRLIIIASMILSFDLPFALVPLLRFTSREAKMHQHKSSITVTILSWILGFGTIGINMYFITTSLAGWITSGRLPKVLSALVATIMFPAMVAYVVMLMYLICKPEMPPPGSESLQADVASGGRRTPTRDSNSAGSDRIETVEEISTCL</sequence>
<keyword evidence="5 7" id="KW-0472">Membrane</keyword>
<accession>A0A6P8D395</accession>
<comment type="subcellular location">
    <subcellularLocation>
        <location evidence="1">Membrane</location>
        <topology evidence="1">Multi-pass membrane protein</topology>
    </subcellularLocation>
</comment>
<feature type="transmembrane region" description="Helical" evidence="7">
    <location>
        <begin position="152"/>
        <end position="172"/>
    </location>
</feature>
<evidence type="ECO:0000256" key="1">
    <source>
        <dbReference type="ARBA" id="ARBA00004141"/>
    </source>
</evidence>
<name>A0A6P8D395_PUNGR</name>
<feature type="transmembrane region" description="Helical" evidence="7">
    <location>
        <begin position="49"/>
        <end position="68"/>
    </location>
</feature>
<dbReference type="AlphaFoldDB" id="A0A6P8D395"/>
<evidence type="ECO:0000256" key="3">
    <source>
        <dbReference type="ARBA" id="ARBA00022692"/>
    </source>
</evidence>
<feature type="region of interest" description="Disordered" evidence="6">
    <location>
        <begin position="470"/>
        <end position="507"/>
    </location>
</feature>
<evidence type="ECO:0000256" key="7">
    <source>
        <dbReference type="SAM" id="Phobius"/>
    </source>
</evidence>
<reference evidence="8" key="1">
    <citation type="journal article" date="2020" name="Plant Biotechnol. J.">
        <title>The pomegranate (Punica granatum L.) draft genome dissects genetic divergence between soft- and hard-seeded cultivars.</title>
        <authorList>
            <person name="Luo X."/>
            <person name="Li H."/>
            <person name="Wu Z."/>
            <person name="Yao W."/>
            <person name="Zhao P."/>
            <person name="Cao D."/>
            <person name="Yu H."/>
            <person name="Li K."/>
            <person name="Poudel K."/>
            <person name="Zhao D."/>
            <person name="Zhang F."/>
            <person name="Xia X."/>
            <person name="Chen L."/>
            <person name="Wang Q."/>
            <person name="Jing D."/>
            <person name="Cao S."/>
        </authorList>
    </citation>
    <scope>NUCLEOTIDE SEQUENCE [LARGE SCALE GENOMIC DNA]</scope>
    <source>
        <strain evidence="8">cv. Tunisia</strain>
    </source>
</reference>
<evidence type="ECO:0000256" key="5">
    <source>
        <dbReference type="ARBA" id="ARBA00023136"/>
    </source>
</evidence>
<organism evidence="8 9">
    <name type="scientific">Punica granatum</name>
    <name type="common">Pomegranate</name>
    <dbReference type="NCBI Taxonomy" id="22663"/>
    <lineage>
        <taxon>Eukaryota</taxon>
        <taxon>Viridiplantae</taxon>
        <taxon>Streptophyta</taxon>
        <taxon>Embryophyta</taxon>
        <taxon>Tracheophyta</taxon>
        <taxon>Spermatophyta</taxon>
        <taxon>Magnoliopsida</taxon>
        <taxon>eudicotyledons</taxon>
        <taxon>Gunneridae</taxon>
        <taxon>Pentapetalae</taxon>
        <taxon>rosids</taxon>
        <taxon>malvids</taxon>
        <taxon>Myrtales</taxon>
        <taxon>Lythraceae</taxon>
        <taxon>Punica</taxon>
    </lineage>
</organism>
<proteinExistence type="inferred from homology"/>
<dbReference type="NCBIfam" id="NF037982">
    <property type="entry name" value="Nramp_1"/>
    <property type="match status" value="1"/>
</dbReference>
<keyword evidence="3 7" id="KW-0812">Transmembrane</keyword>
<evidence type="ECO:0000256" key="4">
    <source>
        <dbReference type="ARBA" id="ARBA00022989"/>
    </source>
</evidence>
<evidence type="ECO:0000256" key="6">
    <source>
        <dbReference type="SAM" id="MobiDB-lite"/>
    </source>
</evidence>
<feature type="transmembrane region" description="Helical" evidence="7">
    <location>
        <begin position="397"/>
        <end position="419"/>
    </location>
</feature>
<evidence type="ECO:0000256" key="2">
    <source>
        <dbReference type="ARBA" id="ARBA00009965"/>
    </source>
</evidence>
<feature type="transmembrane region" description="Helical" evidence="7">
    <location>
        <begin position="240"/>
        <end position="261"/>
    </location>
</feature>